<dbReference type="EMBL" id="LQQO01000023">
    <property type="protein sequence ID" value="KZE13261.1"/>
    <property type="molecule type" value="Genomic_DNA"/>
</dbReference>
<reference evidence="2" key="1">
    <citation type="submission" date="2016-01" db="EMBL/GenBank/DDBJ databases">
        <title>Draft genome of Chromobacterium sp. F49.</title>
        <authorList>
            <person name="Hong K.W."/>
        </authorList>
    </citation>
    <scope>NUCLEOTIDE SEQUENCE [LARGE SCALE GENOMIC DNA]</scope>
    <source>
        <strain evidence="2">CN3</strain>
    </source>
</reference>
<dbReference type="Pfam" id="PF15428">
    <property type="entry name" value="Imm26"/>
    <property type="match status" value="1"/>
</dbReference>
<keyword evidence="2" id="KW-1185">Reference proteome</keyword>
<gene>
    <name evidence="1" type="ORF">AVT10_03560</name>
</gene>
<dbReference type="Proteomes" id="UP000076609">
    <property type="component" value="Unassembled WGS sequence"/>
</dbReference>
<name>A0ABR5YBG4_9SPHN</name>
<protein>
    <submittedName>
        <fullName evidence="1">Uncharacterized protein</fullName>
    </submittedName>
</protein>
<proteinExistence type="predicted"/>
<dbReference type="RefSeq" id="WP_066691012.1">
    <property type="nucleotide sequence ID" value="NZ_LQQO01000023.1"/>
</dbReference>
<dbReference type="InterPro" id="IPR029278">
    <property type="entry name" value="Imm26"/>
</dbReference>
<sequence length="76" mass="8313">MSGRDRPVVGQIFYVPLYEGGYAFGYVSLIDKQAGTLCNFFSLVSEKTDVPDTIADHSIALYDLLIGVDRAEGTVH</sequence>
<comment type="caution">
    <text evidence="1">The sequence shown here is derived from an EMBL/GenBank/DDBJ whole genome shotgun (WGS) entry which is preliminary data.</text>
</comment>
<evidence type="ECO:0000313" key="2">
    <source>
        <dbReference type="Proteomes" id="UP000076609"/>
    </source>
</evidence>
<evidence type="ECO:0000313" key="1">
    <source>
        <dbReference type="EMBL" id="KZE13261.1"/>
    </source>
</evidence>
<accession>A0ABR5YBG4</accession>
<organism evidence="1 2">
    <name type="scientific">Sphingomonas hankookensis</name>
    <dbReference type="NCBI Taxonomy" id="563996"/>
    <lineage>
        <taxon>Bacteria</taxon>
        <taxon>Pseudomonadati</taxon>
        <taxon>Pseudomonadota</taxon>
        <taxon>Alphaproteobacteria</taxon>
        <taxon>Sphingomonadales</taxon>
        <taxon>Sphingomonadaceae</taxon>
        <taxon>Sphingomonas</taxon>
    </lineage>
</organism>